<keyword evidence="2 5" id="KW-0812">Transmembrane</keyword>
<dbReference type="Pfam" id="PF01544">
    <property type="entry name" value="CorA"/>
    <property type="match status" value="1"/>
</dbReference>
<name>A0A0G2J9C3_9EURO</name>
<dbReference type="GO" id="GO:0046873">
    <property type="term" value="F:metal ion transmembrane transporter activity"/>
    <property type="evidence" value="ECO:0007669"/>
    <property type="project" value="InterPro"/>
</dbReference>
<evidence type="ECO:0000256" key="4">
    <source>
        <dbReference type="ARBA" id="ARBA00023136"/>
    </source>
</evidence>
<keyword evidence="3 5" id="KW-1133">Transmembrane helix</keyword>
<keyword evidence="4 5" id="KW-0472">Membrane</keyword>
<comment type="subcellular location">
    <subcellularLocation>
        <location evidence="1">Membrane</location>
        <topology evidence="1">Multi-pass membrane protein</topology>
    </subcellularLocation>
</comment>
<sequence length="353" mass="40619">MEHSIRQQAQSCLHCPPNRRLVEAAVKFQIVGDLFGRYWTCHSIEDFINPHHRLNDTTILYDSSWRFWQQRKILELVLFNHILGRVCQNAGNILEAVRKGQTKEKSGTDQIYLYPSKNYFENRSESNLYECFQILVTLKNNLSDLQRVVLQWKGRESARGTRSDEERYAKHIQRNQATMENYIMNLTTKEARTKFMMSLVTIFQEANRSIESLREASHITAFTYVTAIFLPLGFAVGVFGMEGVPGREVITSMAITAVVALVITASVLSYSLSQMVRQYIQRRLSNIWKSSFRSSGTPPFRTFEREQYEVACYKGFLGSTICHPFKGPAGKASQSTRLSMTKQSPFNIDFKSQ</sequence>
<evidence type="ECO:0000256" key="1">
    <source>
        <dbReference type="ARBA" id="ARBA00004141"/>
    </source>
</evidence>
<dbReference type="Proteomes" id="UP000034164">
    <property type="component" value="Unassembled WGS sequence"/>
</dbReference>
<evidence type="ECO:0008006" key="8">
    <source>
        <dbReference type="Google" id="ProtNLM"/>
    </source>
</evidence>
<evidence type="ECO:0000256" key="3">
    <source>
        <dbReference type="ARBA" id="ARBA00022989"/>
    </source>
</evidence>
<dbReference type="SUPFAM" id="SSF144083">
    <property type="entry name" value="Magnesium transport protein CorA, transmembrane region"/>
    <property type="match status" value="1"/>
</dbReference>
<dbReference type="OrthoDB" id="5361176at2759"/>
<proteinExistence type="predicted"/>
<feature type="transmembrane region" description="Helical" evidence="5">
    <location>
        <begin position="253"/>
        <end position="273"/>
    </location>
</feature>
<dbReference type="GO" id="GO:0016020">
    <property type="term" value="C:membrane"/>
    <property type="evidence" value="ECO:0007669"/>
    <property type="project" value="UniProtKB-SubCell"/>
</dbReference>
<accession>A0A0G2J9C3</accession>
<dbReference type="VEuPathDB" id="FungiDB:EMCG_01965"/>
<dbReference type="InterPro" id="IPR002523">
    <property type="entry name" value="MgTranspt_CorA/ZnTranspt_ZntB"/>
</dbReference>
<evidence type="ECO:0000313" key="6">
    <source>
        <dbReference type="EMBL" id="KKZ63731.1"/>
    </source>
</evidence>
<protein>
    <recommendedName>
        <fullName evidence="8">Magnesium transporter</fullName>
    </recommendedName>
</protein>
<dbReference type="AlphaFoldDB" id="A0A0G2J9C3"/>
<evidence type="ECO:0000313" key="7">
    <source>
        <dbReference type="Proteomes" id="UP000034164"/>
    </source>
</evidence>
<comment type="caution">
    <text evidence="6">The sequence shown here is derived from an EMBL/GenBank/DDBJ whole genome shotgun (WGS) entry which is preliminary data.</text>
</comment>
<dbReference type="Gene3D" id="1.20.58.340">
    <property type="entry name" value="Magnesium transport protein CorA, transmembrane region"/>
    <property type="match status" value="1"/>
</dbReference>
<dbReference type="InterPro" id="IPR045863">
    <property type="entry name" value="CorA_TM1_TM2"/>
</dbReference>
<feature type="transmembrane region" description="Helical" evidence="5">
    <location>
        <begin position="221"/>
        <end position="241"/>
    </location>
</feature>
<gene>
    <name evidence="6" type="ORF">EMCG_01965</name>
</gene>
<reference evidence="7" key="1">
    <citation type="journal article" date="2015" name="PLoS Genet.">
        <title>The dynamic genome and transcriptome of the human fungal pathogen Blastomyces and close relative Emmonsia.</title>
        <authorList>
            <person name="Munoz J.F."/>
            <person name="Gauthier G.M."/>
            <person name="Desjardins C.A."/>
            <person name="Gallo J.E."/>
            <person name="Holder J."/>
            <person name="Sullivan T.D."/>
            <person name="Marty A.J."/>
            <person name="Carmen J.C."/>
            <person name="Chen Z."/>
            <person name="Ding L."/>
            <person name="Gujja S."/>
            <person name="Magrini V."/>
            <person name="Misas E."/>
            <person name="Mitreva M."/>
            <person name="Priest M."/>
            <person name="Saif S."/>
            <person name="Whiston E.A."/>
            <person name="Young S."/>
            <person name="Zeng Q."/>
            <person name="Goldman W.E."/>
            <person name="Mardis E.R."/>
            <person name="Taylor J.W."/>
            <person name="McEwen J.G."/>
            <person name="Clay O.K."/>
            <person name="Klein B.S."/>
            <person name="Cuomo C.A."/>
        </authorList>
    </citation>
    <scope>NUCLEOTIDE SEQUENCE [LARGE SCALE GENOMIC DNA]</scope>
    <source>
        <strain evidence="7">UAMH 3008</strain>
    </source>
</reference>
<evidence type="ECO:0000256" key="5">
    <source>
        <dbReference type="SAM" id="Phobius"/>
    </source>
</evidence>
<dbReference type="EMBL" id="LCZI01000927">
    <property type="protein sequence ID" value="KKZ63731.1"/>
    <property type="molecule type" value="Genomic_DNA"/>
</dbReference>
<organism evidence="6 7">
    <name type="scientific">[Emmonsia] crescens</name>
    <dbReference type="NCBI Taxonomy" id="73230"/>
    <lineage>
        <taxon>Eukaryota</taxon>
        <taxon>Fungi</taxon>
        <taxon>Dikarya</taxon>
        <taxon>Ascomycota</taxon>
        <taxon>Pezizomycotina</taxon>
        <taxon>Eurotiomycetes</taxon>
        <taxon>Eurotiomycetidae</taxon>
        <taxon>Onygenales</taxon>
        <taxon>Ajellomycetaceae</taxon>
        <taxon>Emergomyces</taxon>
    </lineage>
</organism>
<evidence type="ECO:0000256" key="2">
    <source>
        <dbReference type="ARBA" id="ARBA00022692"/>
    </source>
</evidence>